<keyword evidence="3" id="KW-0255">Endonuclease</keyword>
<dbReference type="CDD" id="cd00085">
    <property type="entry name" value="HNHc"/>
    <property type="match status" value="1"/>
</dbReference>
<dbReference type="GO" id="GO:0004519">
    <property type="term" value="F:endonuclease activity"/>
    <property type="evidence" value="ECO:0007669"/>
    <property type="project" value="UniProtKB-KW"/>
</dbReference>
<dbReference type="InterPro" id="IPR002711">
    <property type="entry name" value="HNH"/>
</dbReference>
<feature type="region of interest" description="Disordered" evidence="1">
    <location>
        <begin position="101"/>
        <end position="145"/>
    </location>
</feature>
<keyword evidence="3" id="KW-0378">Hydrolase</keyword>
<dbReference type="SMART" id="SM00507">
    <property type="entry name" value="HNHc"/>
    <property type="match status" value="1"/>
</dbReference>
<name>A0ABS0SAK0_9HYPH</name>
<dbReference type="Proteomes" id="UP000601789">
    <property type="component" value="Unassembled WGS sequence"/>
</dbReference>
<evidence type="ECO:0000313" key="4">
    <source>
        <dbReference type="Proteomes" id="UP000601789"/>
    </source>
</evidence>
<accession>A0ABS0SAK0</accession>
<proteinExistence type="predicted"/>
<dbReference type="Gene3D" id="1.10.30.50">
    <property type="match status" value="1"/>
</dbReference>
<feature type="domain" description="HNH nuclease" evidence="2">
    <location>
        <begin position="20"/>
        <end position="74"/>
    </location>
</feature>
<evidence type="ECO:0000259" key="2">
    <source>
        <dbReference type="SMART" id="SM00507"/>
    </source>
</evidence>
<gene>
    <name evidence="3" type="ORF">IOD40_06505</name>
</gene>
<comment type="caution">
    <text evidence="3">The sequence shown here is derived from an EMBL/GenBank/DDBJ whole genome shotgun (WGS) entry which is preliminary data.</text>
</comment>
<dbReference type="Pfam" id="PF01844">
    <property type="entry name" value="HNH"/>
    <property type="match status" value="1"/>
</dbReference>
<evidence type="ECO:0000313" key="3">
    <source>
        <dbReference type="EMBL" id="MBI1620315.1"/>
    </source>
</evidence>
<dbReference type="EMBL" id="JADGMQ010000003">
    <property type="protein sequence ID" value="MBI1620315.1"/>
    <property type="molecule type" value="Genomic_DNA"/>
</dbReference>
<keyword evidence="4" id="KW-1185">Reference proteome</keyword>
<dbReference type="RefSeq" id="WP_198475554.1">
    <property type="nucleotide sequence ID" value="NZ_JADGMQ010000003.1"/>
</dbReference>
<protein>
    <submittedName>
        <fullName evidence="3">HNH endonuclease</fullName>
    </submittedName>
</protein>
<keyword evidence="3" id="KW-0540">Nuclease</keyword>
<dbReference type="InterPro" id="IPR003615">
    <property type="entry name" value="HNH_nuc"/>
</dbReference>
<reference evidence="3 4" key="1">
    <citation type="submission" date="2020-10" db="EMBL/GenBank/DDBJ databases">
        <title>Aquamicrobium zhengzhouensis sp. nov., a exopolysaccharide producing bacterium isolated from farmland soil.</title>
        <authorList>
            <person name="Wang X."/>
        </authorList>
    </citation>
    <scope>NUCLEOTIDE SEQUENCE [LARGE SCALE GENOMIC DNA]</scope>
    <source>
        <strain evidence="4">cd-1</strain>
    </source>
</reference>
<sequence length="145" mass="16038">MARPTKGWIGKHDGVNIPPRVRLRVYDAHKGICYLCRLPIKPTETWQADHKVALINGGEHREANLAPVHGHCHVAKTAKDVAEKAKVAAIRKKHLGIVDAPKLRGAPFPKTRKAARREQHAATKLPLPPRKSPLFQPKEATNDAS</sequence>
<evidence type="ECO:0000256" key="1">
    <source>
        <dbReference type="SAM" id="MobiDB-lite"/>
    </source>
</evidence>
<organism evidence="3 4">
    <name type="scientific">Aquamicrobium zhengzhouense</name>
    <dbReference type="NCBI Taxonomy" id="2781738"/>
    <lineage>
        <taxon>Bacteria</taxon>
        <taxon>Pseudomonadati</taxon>
        <taxon>Pseudomonadota</taxon>
        <taxon>Alphaproteobacteria</taxon>
        <taxon>Hyphomicrobiales</taxon>
        <taxon>Phyllobacteriaceae</taxon>
        <taxon>Aquamicrobium</taxon>
    </lineage>
</organism>